<dbReference type="PANTHER" id="PTHR33797:SF2">
    <property type="entry name" value="ORGANIC HYDROPEROXIDE RESISTANCE PROTEIN-LIKE"/>
    <property type="match status" value="1"/>
</dbReference>
<feature type="compositionally biased region" description="Basic and acidic residues" evidence="2">
    <location>
        <begin position="8"/>
        <end position="20"/>
    </location>
</feature>
<dbReference type="Gene3D" id="2.20.25.10">
    <property type="match status" value="1"/>
</dbReference>
<dbReference type="NCBIfam" id="TIGR03561">
    <property type="entry name" value="organ_hyd_perox"/>
    <property type="match status" value="1"/>
</dbReference>
<dbReference type="Gene3D" id="3.30.300.20">
    <property type="match status" value="1"/>
</dbReference>
<dbReference type="InterPro" id="IPR036102">
    <property type="entry name" value="OsmC/Ohrsf"/>
</dbReference>
<reference evidence="4" key="1">
    <citation type="submission" date="2021-10" db="EMBL/GenBank/DDBJ databases">
        <authorList>
            <person name="Lyu M."/>
            <person name="Wang X."/>
            <person name="Meng X."/>
            <person name="Xu K."/>
        </authorList>
    </citation>
    <scope>NUCLEOTIDE SEQUENCE</scope>
    <source>
        <strain evidence="4">A6</strain>
    </source>
</reference>
<comment type="caution">
    <text evidence="4">The sequence shown here is derived from an EMBL/GenBank/DDBJ whole genome shotgun (WGS) entry which is preliminary data.</text>
</comment>
<dbReference type="InterPro" id="IPR015946">
    <property type="entry name" value="KH_dom-like_a/b"/>
</dbReference>
<dbReference type="InterPro" id="IPR019953">
    <property type="entry name" value="OHR"/>
</dbReference>
<protein>
    <submittedName>
        <fullName evidence="4">Organic hydroperoxide resistance protein</fullName>
    </submittedName>
</protein>
<gene>
    <name evidence="4" type="ORF">LK996_00555</name>
</gene>
<feature type="region of interest" description="Disordered" evidence="2">
    <location>
        <begin position="1"/>
        <end position="20"/>
    </location>
</feature>
<dbReference type="SUPFAM" id="SSF82784">
    <property type="entry name" value="OsmC-like"/>
    <property type="match status" value="1"/>
</dbReference>
<keyword evidence="3" id="KW-1133">Transmembrane helix</keyword>
<dbReference type="Proteomes" id="UP001165293">
    <property type="component" value="Unassembled WGS sequence"/>
</dbReference>
<dbReference type="Pfam" id="PF02566">
    <property type="entry name" value="OsmC"/>
    <property type="match status" value="1"/>
</dbReference>
<evidence type="ECO:0000313" key="4">
    <source>
        <dbReference type="EMBL" id="MCC8361575.1"/>
    </source>
</evidence>
<keyword evidence="3" id="KW-0812">Transmembrane</keyword>
<organism evidence="4 5">
    <name type="scientific">Noviluteimonas lactosilytica</name>
    <dbReference type="NCBI Taxonomy" id="2888523"/>
    <lineage>
        <taxon>Bacteria</taxon>
        <taxon>Pseudomonadati</taxon>
        <taxon>Pseudomonadota</taxon>
        <taxon>Gammaproteobacteria</taxon>
        <taxon>Lysobacterales</taxon>
        <taxon>Lysobacteraceae</taxon>
        <taxon>Noviluteimonas</taxon>
    </lineage>
</organism>
<keyword evidence="5" id="KW-1185">Reference proteome</keyword>
<accession>A0ABS8JDI3</accession>
<dbReference type="EMBL" id="JAJGAK010000001">
    <property type="protein sequence ID" value="MCC8361575.1"/>
    <property type="molecule type" value="Genomic_DNA"/>
</dbReference>
<comment type="similarity">
    <text evidence="1">Belongs to the OsmC/Ohr family.</text>
</comment>
<sequence>MHTHVVGGRHDGTGRSEDGHLDVKLAMPGSGKPGTNPEALFGVGWSACFLGALGAVMGQRKMRMPPETAIDAEVTLGNIADGNYQIAVKMRIDIPGLEMALKRELVEAAHQVCPYSRATRGNIDIQFEIA</sequence>
<name>A0ABS8JDI3_9GAMM</name>
<evidence type="ECO:0000256" key="2">
    <source>
        <dbReference type="SAM" id="MobiDB-lite"/>
    </source>
</evidence>
<evidence type="ECO:0000313" key="5">
    <source>
        <dbReference type="Proteomes" id="UP001165293"/>
    </source>
</evidence>
<dbReference type="InterPro" id="IPR003718">
    <property type="entry name" value="OsmC/Ohr_fam"/>
</dbReference>
<proteinExistence type="inferred from homology"/>
<evidence type="ECO:0000256" key="3">
    <source>
        <dbReference type="SAM" id="Phobius"/>
    </source>
</evidence>
<feature type="transmembrane region" description="Helical" evidence="3">
    <location>
        <begin position="39"/>
        <end position="57"/>
    </location>
</feature>
<keyword evidence="3" id="KW-0472">Membrane</keyword>
<dbReference type="PANTHER" id="PTHR33797">
    <property type="entry name" value="ORGANIC HYDROPEROXIDE RESISTANCE PROTEIN-LIKE"/>
    <property type="match status" value="1"/>
</dbReference>
<evidence type="ECO:0000256" key="1">
    <source>
        <dbReference type="ARBA" id="ARBA00007378"/>
    </source>
</evidence>